<keyword evidence="2 3" id="KW-0378">Hydrolase</keyword>
<dbReference type="PROSITE" id="PS00893">
    <property type="entry name" value="NUDIX_BOX"/>
    <property type="match status" value="1"/>
</dbReference>
<sequence>MELSPPLSGAEVAATQASTAETTAAGCVVLRKGGDVLLVHRPKYDDWSFPKGKVDPGEHPVATAVREVEEETGLTVHLGARLADQTYPVAAGRKRVHYWHARVAGDDSDAGVAGYHRGNEIDRVRWVPRREAVGLLTYERDRRLLVTAIPSRKRTTPVVVLRHGVATARSEWRRDDRVRPLSDVGLTQARGLAPLLAAYGIERVLSSTSTRCLQTVAPYAQGLGLAVARTGELSEEGGTAQGVRDLAANAASEASGRRRPTLICSHRPVLPWVLEGMGLESVRLDPGEMLVAHLRGDDVRDVELHRLHG</sequence>
<comment type="caution">
    <text evidence="5">The sequence shown here is derived from an EMBL/GenBank/DDBJ whole genome shotgun (WGS) entry which is preliminary data.</text>
</comment>
<proteinExistence type="inferred from homology"/>
<dbReference type="RefSeq" id="WP_250827961.1">
    <property type="nucleotide sequence ID" value="NZ_JAMOIL010000019.1"/>
</dbReference>
<name>A0A9X2IF75_9ACTN</name>
<evidence type="ECO:0000259" key="4">
    <source>
        <dbReference type="PROSITE" id="PS51462"/>
    </source>
</evidence>
<dbReference type="Gene3D" id="3.90.79.10">
    <property type="entry name" value="Nucleoside Triphosphate Pyrophosphohydrolase"/>
    <property type="match status" value="1"/>
</dbReference>
<evidence type="ECO:0000256" key="1">
    <source>
        <dbReference type="ARBA" id="ARBA00005582"/>
    </source>
</evidence>
<dbReference type="InterPro" id="IPR000086">
    <property type="entry name" value="NUDIX_hydrolase_dom"/>
</dbReference>
<dbReference type="GO" id="GO:0006754">
    <property type="term" value="P:ATP biosynthetic process"/>
    <property type="evidence" value="ECO:0007669"/>
    <property type="project" value="TreeGrafter"/>
</dbReference>
<dbReference type="Pfam" id="PF00300">
    <property type="entry name" value="His_Phos_1"/>
    <property type="match status" value="1"/>
</dbReference>
<dbReference type="InterPro" id="IPR051325">
    <property type="entry name" value="Nudix_hydrolase_domain"/>
</dbReference>
<dbReference type="InterPro" id="IPR013078">
    <property type="entry name" value="His_Pase_superF_clade-1"/>
</dbReference>
<dbReference type="SUPFAM" id="SSF55811">
    <property type="entry name" value="Nudix"/>
    <property type="match status" value="1"/>
</dbReference>
<dbReference type="GO" id="GO:0004081">
    <property type="term" value="F:bis(5'-nucleosyl)-tetraphosphatase (asymmetrical) activity"/>
    <property type="evidence" value="ECO:0007669"/>
    <property type="project" value="TreeGrafter"/>
</dbReference>
<dbReference type="InterPro" id="IPR020084">
    <property type="entry name" value="NUDIX_hydrolase_CS"/>
</dbReference>
<dbReference type="PANTHER" id="PTHR21340:SF0">
    <property type="entry name" value="BIS(5'-NUCLEOSYL)-TETRAPHOSPHATASE [ASYMMETRICAL]"/>
    <property type="match status" value="1"/>
</dbReference>
<dbReference type="InterPro" id="IPR015797">
    <property type="entry name" value="NUDIX_hydrolase-like_dom_sf"/>
</dbReference>
<dbReference type="CDD" id="cd07067">
    <property type="entry name" value="HP_PGM_like"/>
    <property type="match status" value="1"/>
</dbReference>
<dbReference type="SMART" id="SM00855">
    <property type="entry name" value="PGAM"/>
    <property type="match status" value="1"/>
</dbReference>
<evidence type="ECO:0000313" key="6">
    <source>
        <dbReference type="Proteomes" id="UP001139485"/>
    </source>
</evidence>
<dbReference type="CDD" id="cd03673">
    <property type="entry name" value="NUDIX_Ap6A_hydrolase"/>
    <property type="match status" value="1"/>
</dbReference>
<accession>A0A9X2IF75</accession>
<dbReference type="Gene3D" id="3.40.50.1240">
    <property type="entry name" value="Phosphoglycerate mutase-like"/>
    <property type="match status" value="1"/>
</dbReference>
<dbReference type="InterPro" id="IPR029033">
    <property type="entry name" value="His_PPase_superfam"/>
</dbReference>
<dbReference type="GO" id="GO:0006167">
    <property type="term" value="P:AMP biosynthetic process"/>
    <property type="evidence" value="ECO:0007669"/>
    <property type="project" value="TreeGrafter"/>
</dbReference>
<evidence type="ECO:0000256" key="2">
    <source>
        <dbReference type="ARBA" id="ARBA00022801"/>
    </source>
</evidence>
<gene>
    <name evidence="5" type="ORF">M8330_14810</name>
</gene>
<dbReference type="Pfam" id="PF00293">
    <property type="entry name" value="NUDIX"/>
    <property type="match status" value="1"/>
</dbReference>
<feature type="domain" description="Nudix hydrolase" evidence="4">
    <location>
        <begin position="20"/>
        <end position="150"/>
    </location>
</feature>
<reference evidence="5" key="1">
    <citation type="submission" date="2022-05" db="EMBL/GenBank/DDBJ databases">
        <authorList>
            <person name="Tuo L."/>
        </authorList>
    </citation>
    <scope>NUCLEOTIDE SEQUENCE</scope>
    <source>
        <strain evidence="5">BSK12Z-4</strain>
    </source>
</reference>
<dbReference type="PRINTS" id="PR00502">
    <property type="entry name" value="NUDIXFAMILY"/>
</dbReference>
<organism evidence="5 6">
    <name type="scientific">Nocardioides bruguierae</name>
    <dbReference type="NCBI Taxonomy" id="2945102"/>
    <lineage>
        <taxon>Bacteria</taxon>
        <taxon>Bacillati</taxon>
        <taxon>Actinomycetota</taxon>
        <taxon>Actinomycetes</taxon>
        <taxon>Propionibacteriales</taxon>
        <taxon>Nocardioidaceae</taxon>
        <taxon>Nocardioides</taxon>
    </lineage>
</organism>
<dbReference type="PROSITE" id="PS51462">
    <property type="entry name" value="NUDIX"/>
    <property type="match status" value="1"/>
</dbReference>
<dbReference type="Proteomes" id="UP001139485">
    <property type="component" value="Unassembled WGS sequence"/>
</dbReference>
<keyword evidence="6" id="KW-1185">Reference proteome</keyword>
<evidence type="ECO:0000256" key="3">
    <source>
        <dbReference type="RuleBase" id="RU003476"/>
    </source>
</evidence>
<dbReference type="PANTHER" id="PTHR21340">
    <property type="entry name" value="DIADENOSINE 5,5-P1,P4-TETRAPHOSPHATE PYROPHOSPHOHYDROLASE MUTT"/>
    <property type="match status" value="1"/>
</dbReference>
<dbReference type="InterPro" id="IPR020476">
    <property type="entry name" value="Nudix_hydrolase"/>
</dbReference>
<evidence type="ECO:0000313" key="5">
    <source>
        <dbReference type="EMBL" id="MCM0621561.1"/>
    </source>
</evidence>
<dbReference type="AlphaFoldDB" id="A0A9X2IF75"/>
<dbReference type="EMBL" id="JAMOIL010000019">
    <property type="protein sequence ID" value="MCM0621561.1"/>
    <property type="molecule type" value="Genomic_DNA"/>
</dbReference>
<protein>
    <submittedName>
        <fullName evidence="5">NUDIX hydrolase</fullName>
    </submittedName>
</protein>
<dbReference type="SUPFAM" id="SSF53254">
    <property type="entry name" value="Phosphoglycerate mutase-like"/>
    <property type="match status" value="1"/>
</dbReference>
<comment type="similarity">
    <text evidence="1 3">Belongs to the Nudix hydrolase family.</text>
</comment>